<keyword evidence="2" id="KW-0223">Dioxygenase</keyword>
<dbReference type="GO" id="GO:0051213">
    <property type="term" value="F:dioxygenase activity"/>
    <property type="evidence" value="ECO:0007669"/>
    <property type="project" value="UniProtKB-KW"/>
</dbReference>
<protein>
    <submittedName>
        <fullName evidence="2">Glyoxalase/bleomycin resistance/extradiol dioxygenase family protein</fullName>
    </submittedName>
</protein>
<dbReference type="InterPro" id="IPR037523">
    <property type="entry name" value="VOC_core"/>
</dbReference>
<keyword evidence="2" id="KW-0560">Oxidoreductase</keyword>
<dbReference type="SUPFAM" id="SSF54593">
    <property type="entry name" value="Glyoxalase/Bleomycin resistance protein/Dihydroxybiphenyl dioxygenase"/>
    <property type="match status" value="1"/>
</dbReference>
<sequence length="141" mass="15309">MTAETTAASQPQHPPVLGGVAPYLTLSNASAAAEFYERAFGAETVARIPPDDSGRTMHIHLYINGGSVMLSDAFPEHGHPLRPPQGYALHLQVKDVDAWWRRATAAGAVVVLPLQLMFWGDRYGQLRDPYGVSWSLAARNG</sequence>
<dbReference type="Gene3D" id="3.30.720.110">
    <property type="match status" value="1"/>
</dbReference>
<proteinExistence type="predicted"/>
<evidence type="ECO:0000259" key="1">
    <source>
        <dbReference type="PROSITE" id="PS51819"/>
    </source>
</evidence>
<comment type="caution">
    <text evidence="2">The sequence shown here is derived from an EMBL/GenBank/DDBJ whole genome shotgun (WGS) entry which is preliminary data.</text>
</comment>
<name>A0A9X0QWE4_9PROT</name>
<dbReference type="CDD" id="cd07246">
    <property type="entry name" value="VOC_like"/>
    <property type="match status" value="1"/>
</dbReference>
<dbReference type="Pfam" id="PF00903">
    <property type="entry name" value="Glyoxalase"/>
    <property type="match status" value="1"/>
</dbReference>
<gene>
    <name evidence="2" type="ORF">H7965_00735</name>
</gene>
<organism evidence="2 3">
    <name type="scientific">Siccirubricoccus deserti</name>
    <dbReference type="NCBI Taxonomy" id="2013562"/>
    <lineage>
        <taxon>Bacteria</taxon>
        <taxon>Pseudomonadati</taxon>
        <taxon>Pseudomonadota</taxon>
        <taxon>Alphaproteobacteria</taxon>
        <taxon>Acetobacterales</taxon>
        <taxon>Roseomonadaceae</taxon>
        <taxon>Siccirubricoccus</taxon>
    </lineage>
</organism>
<dbReference type="RefSeq" id="WP_186768598.1">
    <property type="nucleotide sequence ID" value="NZ_JACOMF010000001.1"/>
</dbReference>
<evidence type="ECO:0000313" key="3">
    <source>
        <dbReference type="Proteomes" id="UP000600101"/>
    </source>
</evidence>
<dbReference type="Gene3D" id="3.30.720.120">
    <property type="match status" value="1"/>
</dbReference>
<dbReference type="InterPro" id="IPR029068">
    <property type="entry name" value="Glyas_Bleomycin-R_OHBP_Dase"/>
</dbReference>
<dbReference type="InterPro" id="IPR004360">
    <property type="entry name" value="Glyas_Fos-R_dOase_dom"/>
</dbReference>
<evidence type="ECO:0000313" key="2">
    <source>
        <dbReference type="EMBL" id="MBC4013832.1"/>
    </source>
</evidence>
<dbReference type="PANTHER" id="PTHR34109">
    <property type="entry name" value="BNAUNNG04460D PROTEIN-RELATED"/>
    <property type="match status" value="1"/>
</dbReference>
<dbReference type="EMBL" id="JACOMF010000001">
    <property type="protein sequence ID" value="MBC4013832.1"/>
    <property type="molecule type" value="Genomic_DNA"/>
</dbReference>
<feature type="domain" description="VOC" evidence="1">
    <location>
        <begin position="16"/>
        <end position="139"/>
    </location>
</feature>
<dbReference type="PROSITE" id="PS51819">
    <property type="entry name" value="VOC"/>
    <property type="match status" value="1"/>
</dbReference>
<keyword evidence="3" id="KW-1185">Reference proteome</keyword>
<dbReference type="AlphaFoldDB" id="A0A9X0QWE4"/>
<reference evidence="2" key="1">
    <citation type="submission" date="2020-08" db="EMBL/GenBank/DDBJ databases">
        <authorList>
            <person name="Hu Y."/>
            <person name="Nguyen S.V."/>
            <person name="Li F."/>
            <person name="Fanning S."/>
        </authorList>
    </citation>
    <scope>NUCLEOTIDE SEQUENCE</scope>
    <source>
        <strain evidence="2">SYSU D8009</strain>
    </source>
</reference>
<dbReference type="PANTHER" id="PTHR34109:SF1">
    <property type="entry name" value="VOC DOMAIN-CONTAINING PROTEIN"/>
    <property type="match status" value="1"/>
</dbReference>
<dbReference type="Proteomes" id="UP000600101">
    <property type="component" value="Unassembled WGS sequence"/>
</dbReference>
<accession>A0A9X0QWE4</accession>